<gene>
    <name evidence="1" type="ORF">Z042_15940</name>
</gene>
<evidence type="ECO:0000313" key="1">
    <source>
        <dbReference type="EMBL" id="AHG20926.2"/>
    </source>
</evidence>
<accession>W0LB48</accession>
<name>W0LB48_9GAMM</name>
<evidence type="ECO:0000313" key="2">
    <source>
        <dbReference type="Proteomes" id="UP000019030"/>
    </source>
</evidence>
<sequence>MAGDPGPFRLVFFDISAPPYQDGQQLIIELRKMEALSEVQKDYCFFCKTSPDVETIYIYSVPVGLNVEDLRKAVSGDDDAKRRMQTVLHRFVDAEDIGVDGLLIYQHTEGNVTIYTMDRQVGSPLKAVSKPVKRHLLHSSLDTLLENAAQKLNRPV</sequence>
<proteinExistence type="predicted"/>
<keyword evidence="2" id="KW-1185">Reference proteome</keyword>
<dbReference type="EMBL" id="CP007044">
    <property type="protein sequence ID" value="AHG20926.2"/>
    <property type="molecule type" value="Genomic_DNA"/>
</dbReference>
<organism evidence="1 2">
    <name type="scientific">Chania multitudinisentens RB-25</name>
    <dbReference type="NCBI Taxonomy" id="1441930"/>
    <lineage>
        <taxon>Bacteria</taxon>
        <taxon>Pseudomonadati</taxon>
        <taxon>Pseudomonadota</taxon>
        <taxon>Gammaproteobacteria</taxon>
        <taxon>Enterobacterales</taxon>
        <taxon>Yersiniaceae</taxon>
        <taxon>Chania</taxon>
    </lineage>
</organism>
<reference evidence="1 2" key="1">
    <citation type="submission" date="2014-01" db="EMBL/GenBank/DDBJ databases">
        <title>Isolation of Serratia multitudinisentens RB-25 from Ex-Landfill site.</title>
        <authorList>
            <person name="Robson E.H.J."/>
        </authorList>
    </citation>
    <scope>NUCLEOTIDE SEQUENCE [LARGE SCALE GENOMIC DNA]</scope>
    <source>
        <strain evidence="1 2">RB-25</strain>
    </source>
</reference>
<dbReference type="eggNOG" id="ENOG5030U75">
    <property type="taxonomic scope" value="Bacteria"/>
</dbReference>
<dbReference type="AlphaFoldDB" id="W0LB48"/>
<dbReference type="OrthoDB" id="6565500at2"/>
<dbReference type="KEGG" id="sfo:Z042_15940"/>
<dbReference type="Proteomes" id="UP000019030">
    <property type="component" value="Chromosome"/>
</dbReference>
<protein>
    <submittedName>
        <fullName evidence="1">Uncharacterized protein</fullName>
    </submittedName>
</protein>
<dbReference type="HOGENOM" id="CLU_1460074_0_0_6"/>
<reference evidence="1 2" key="2">
    <citation type="submission" date="2015-03" db="EMBL/GenBank/DDBJ databases">
        <authorList>
            <person name="Chan K.-G."/>
        </authorList>
    </citation>
    <scope>NUCLEOTIDE SEQUENCE [LARGE SCALE GENOMIC DNA]</scope>
    <source>
        <strain evidence="1 2">RB-25</strain>
    </source>
</reference>